<evidence type="ECO:0000313" key="1">
    <source>
        <dbReference type="EMBL" id="PTL35206.1"/>
    </source>
</evidence>
<protein>
    <recommendedName>
        <fullName evidence="3">DUF2191 domain-containing protein</fullName>
    </recommendedName>
</protein>
<evidence type="ECO:0000313" key="2">
    <source>
        <dbReference type="Proteomes" id="UP000241436"/>
    </source>
</evidence>
<dbReference type="EMBL" id="NVQC01000028">
    <property type="protein sequence ID" value="PTL35206.1"/>
    <property type="molecule type" value="Genomic_DNA"/>
</dbReference>
<reference evidence="1 2" key="1">
    <citation type="submission" date="2017-09" db="EMBL/GenBank/DDBJ databases">
        <title>Bloom of a denitrifying methanotroph, Candidatus Methylomirabilis limnetica, in a deep stratified lake.</title>
        <authorList>
            <person name="Graf J.S."/>
            <person name="Marchant H.K."/>
            <person name="Tienken D."/>
            <person name="Hach P.F."/>
            <person name="Brand A."/>
            <person name="Schubert C.J."/>
            <person name="Kuypers M.M."/>
            <person name="Milucka J."/>
        </authorList>
    </citation>
    <scope>NUCLEOTIDE SEQUENCE [LARGE SCALE GENOMIC DNA]</scope>
    <source>
        <strain evidence="1 2">Zug</strain>
    </source>
</reference>
<keyword evidence="2" id="KW-1185">Reference proteome</keyword>
<proteinExistence type="predicted"/>
<gene>
    <name evidence="1" type="ORF">CLG94_10910</name>
</gene>
<dbReference type="Proteomes" id="UP000241436">
    <property type="component" value="Unassembled WGS sequence"/>
</dbReference>
<dbReference type="AlphaFoldDB" id="A0A2T4TVR6"/>
<dbReference type="RefSeq" id="WP_107563485.1">
    <property type="nucleotide sequence ID" value="NZ_NVQC01000028.1"/>
</dbReference>
<reference evidence="2" key="2">
    <citation type="journal article" date="2018" name="Environ. Microbiol.">
        <title>Bloom of a denitrifying methanotroph, 'Candidatus Methylomirabilis limnetica', in a deep stratified lake.</title>
        <authorList>
            <person name="Graf J.S."/>
            <person name="Mayr M.J."/>
            <person name="Marchant H.K."/>
            <person name="Tienken D."/>
            <person name="Hach P.F."/>
            <person name="Brand A."/>
            <person name="Schubert C.J."/>
            <person name="Kuypers M.M."/>
            <person name="Milucka J."/>
        </authorList>
    </citation>
    <scope>NUCLEOTIDE SEQUENCE [LARGE SCALE GENOMIC DNA]</scope>
    <source>
        <strain evidence="2">Zug</strain>
    </source>
</reference>
<dbReference type="InterPro" id="IPR019239">
    <property type="entry name" value="VapB_antitoxin"/>
</dbReference>
<dbReference type="Pfam" id="PF09957">
    <property type="entry name" value="VapB_antitoxin"/>
    <property type="match status" value="1"/>
</dbReference>
<organism evidence="1 2">
    <name type="scientific">Candidatus Methylomirabilis limnetica</name>
    <dbReference type="NCBI Taxonomy" id="2033718"/>
    <lineage>
        <taxon>Bacteria</taxon>
        <taxon>Candidatus Methylomirabilota</taxon>
        <taxon>Candidatus Methylomirabilia</taxon>
        <taxon>Candidatus Methylomirabilales</taxon>
        <taxon>Candidatus Methylomirabilaceae</taxon>
        <taxon>Candidatus Methylomirabilis</taxon>
    </lineage>
</organism>
<accession>A0A2T4TVR6</accession>
<comment type="caution">
    <text evidence="1">The sequence shown here is derived from an EMBL/GenBank/DDBJ whole genome shotgun (WGS) entry which is preliminary data.</text>
</comment>
<name>A0A2T4TVR6_9BACT</name>
<sequence length="79" mass="9028">MRTTMDLPKDLLEEAKKMCGTKTMTGTVILSLQKLIQSKKIERLRSLRGKLDLDVDLKRLRKDRTVTTDVSRKSKVGPL</sequence>
<evidence type="ECO:0008006" key="3">
    <source>
        <dbReference type="Google" id="ProtNLM"/>
    </source>
</evidence>